<protein>
    <submittedName>
        <fullName evidence="2">Uncharacterized protein</fullName>
    </submittedName>
</protein>
<name>M1DGI2_SOLTU</name>
<evidence type="ECO:0000313" key="2">
    <source>
        <dbReference type="EnsemblPlants" id="PGSC0003DMT400088694"/>
    </source>
</evidence>
<dbReference type="Gramene" id="PGSC0003DMT400088694">
    <property type="protein sequence ID" value="PGSC0003DMT400088694"/>
    <property type="gene ID" value="PGSC0003DMG400038265"/>
</dbReference>
<accession>M1DGI2</accession>
<feature type="compositionally biased region" description="Basic and acidic residues" evidence="1">
    <location>
        <begin position="8"/>
        <end position="54"/>
    </location>
</feature>
<feature type="region of interest" description="Disordered" evidence="1">
    <location>
        <begin position="1"/>
        <end position="54"/>
    </location>
</feature>
<dbReference type="AlphaFoldDB" id="M1DGI2"/>
<evidence type="ECO:0000256" key="1">
    <source>
        <dbReference type="SAM" id="MobiDB-lite"/>
    </source>
</evidence>
<keyword evidence="3" id="KW-1185">Reference proteome</keyword>
<dbReference type="Proteomes" id="UP000011115">
    <property type="component" value="Unassembled WGS sequence"/>
</dbReference>
<sequence length="157" mass="18273">MVEEEEKEDPKEDLKKDLKEDRRDPTKKMEEDPKEDSKHGPSVHDPRDGGMMHIENKPIPIAEVAYSEYDSIGFYEREDSIQWEWQIDKSPEYHSGPYYDLEDDNDDYPTCPKIVSFFFILFHSSSKCCVAYHSCMPCGHPCTSISYASNRLPHCNS</sequence>
<reference evidence="3" key="1">
    <citation type="journal article" date="2011" name="Nature">
        <title>Genome sequence and analysis of the tuber crop potato.</title>
        <authorList>
            <consortium name="The Potato Genome Sequencing Consortium"/>
        </authorList>
    </citation>
    <scope>NUCLEOTIDE SEQUENCE [LARGE SCALE GENOMIC DNA]</scope>
    <source>
        <strain evidence="3">cv. DM1-3 516 R44</strain>
    </source>
</reference>
<dbReference type="InParanoid" id="M1DGI2"/>
<organism evidence="2 3">
    <name type="scientific">Solanum tuberosum</name>
    <name type="common">Potato</name>
    <dbReference type="NCBI Taxonomy" id="4113"/>
    <lineage>
        <taxon>Eukaryota</taxon>
        <taxon>Viridiplantae</taxon>
        <taxon>Streptophyta</taxon>
        <taxon>Embryophyta</taxon>
        <taxon>Tracheophyta</taxon>
        <taxon>Spermatophyta</taxon>
        <taxon>Magnoliopsida</taxon>
        <taxon>eudicotyledons</taxon>
        <taxon>Gunneridae</taxon>
        <taxon>Pentapetalae</taxon>
        <taxon>asterids</taxon>
        <taxon>lamiids</taxon>
        <taxon>Solanales</taxon>
        <taxon>Solanaceae</taxon>
        <taxon>Solanoideae</taxon>
        <taxon>Solaneae</taxon>
        <taxon>Solanum</taxon>
    </lineage>
</organism>
<dbReference type="EnsemblPlants" id="PGSC0003DMT400088694">
    <property type="protein sequence ID" value="PGSC0003DMT400088694"/>
    <property type="gene ID" value="PGSC0003DMG400038265"/>
</dbReference>
<reference evidence="2" key="2">
    <citation type="submission" date="2015-06" db="UniProtKB">
        <authorList>
            <consortium name="EnsemblPlants"/>
        </authorList>
    </citation>
    <scope>IDENTIFICATION</scope>
    <source>
        <strain evidence="2">DM1-3 516 R44</strain>
    </source>
</reference>
<dbReference type="HOGENOM" id="CLU_1681012_0_0_1"/>
<dbReference type="PaxDb" id="4113-PGSC0003DMT400088694"/>
<proteinExistence type="predicted"/>
<evidence type="ECO:0000313" key="3">
    <source>
        <dbReference type="Proteomes" id="UP000011115"/>
    </source>
</evidence>